<feature type="domain" description="PI31 proteasome regulator C-terminal" evidence="12">
    <location>
        <begin position="200"/>
        <end position="275"/>
    </location>
</feature>
<comment type="similarity">
    <text evidence="3">Belongs to the proteasome inhibitor PI31 family.</text>
</comment>
<dbReference type="EMBL" id="SIDB01000002">
    <property type="protein sequence ID" value="KAI3436232.1"/>
    <property type="molecule type" value="Genomic_DNA"/>
</dbReference>
<evidence type="ECO:0000256" key="6">
    <source>
        <dbReference type="ARBA" id="ARBA00022553"/>
    </source>
</evidence>
<comment type="subcellular location">
    <subcellularLocation>
        <location evidence="2">Cytoplasm</location>
    </subcellularLocation>
    <subcellularLocation>
        <location evidence="1">Endoplasmic reticulum</location>
    </subcellularLocation>
</comment>
<evidence type="ECO:0000256" key="4">
    <source>
        <dbReference type="ARBA" id="ARBA00022481"/>
    </source>
</evidence>
<dbReference type="InterPro" id="IPR021625">
    <property type="entry name" value="PI31_Prot_N"/>
</dbReference>
<dbReference type="Proteomes" id="UP001055712">
    <property type="component" value="Unassembled WGS sequence"/>
</dbReference>
<dbReference type="InterPro" id="IPR013886">
    <property type="entry name" value="PI31_Prot_C"/>
</dbReference>
<dbReference type="PANTHER" id="PTHR13266:SF1">
    <property type="entry name" value="PROTEASOME INHIBITOR PI31 SUBUNIT"/>
    <property type="match status" value="1"/>
</dbReference>
<keyword evidence="6" id="KW-0597">Phosphoprotein</keyword>
<dbReference type="GO" id="GO:0043161">
    <property type="term" value="P:proteasome-mediated ubiquitin-dependent protein catabolic process"/>
    <property type="evidence" value="ECO:0007669"/>
    <property type="project" value="InterPro"/>
</dbReference>
<gene>
    <name evidence="14" type="ORF">D9Q98_002286</name>
</gene>
<evidence type="ECO:0000256" key="2">
    <source>
        <dbReference type="ARBA" id="ARBA00004496"/>
    </source>
</evidence>
<evidence type="ECO:0000256" key="8">
    <source>
        <dbReference type="ARBA" id="ARBA00022942"/>
    </source>
</evidence>
<sequence>MEAATLAVVRASRPSFETAHDKLAFAVHAFVLANGFKLVATGAAAEDESADFSVSREEVEPTGWDSHEGTYAFRYQDTEGSRAPLYVKCLAVGSQLLVHWVGASGGKVPLTLELDTAAYTIDAPAAPACYQRTNELVSKLGALLASALDRGASAATTTDRSAVAGQPGSSRAAEREAEPHQEQPGVSGVGYRPPGVPFGIGVNDVVPPGMMPPGYGGGPALPGLMDPRGMRGGGGGMHVGPGDPIFGPGRMGGGVGAPPGHGSLPPGARWDPIAPPGMQGFHPDDFQRPGGGRPHPDMAQPGPGRGTDMDYMFG</sequence>
<keyword evidence="5" id="KW-0963">Cytoplasm</keyword>
<evidence type="ECO:0000313" key="15">
    <source>
        <dbReference type="Proteomes" id="UP001055712"/>
    </source>
</evidence>
<evidence type="ECO:0000256" key="7">
    <source>
        <dbReference type="ARBA" id="ARBA00022824"/>
    </source>
</evidence>
<dbReference type="GO" id="GO:0070628">
    <property type="term" value="F:proteasome binding"/>
    <property type="evidence" value="ECO:0007669"/>
    <property type="project" value="InterPro"/>
</dbReference>
<evidence type="ECO:0000256" key="10">
    <source>
        <dbReference type="ARBA" id="ARBA00024805"/>
    </source>
</evidence>
<accession>A0A9D4Z143</accession>
<feature type="compositionally biased region" description="Basic and acidic residues" evidence="11">
    <location>
        <begin position="172"/>
        <end position="181"/>
    </location>
</feature>
<evidence type="ECO:0008006" key="16">
    <source>
        <dbReference type="Google" id="ProtNLM"/>
    </source>
</evidence>
<dbReference type="Pfam" id="PF08577">
    <property type="entry name" value="PI31_Prot_C"/>
    <property type="match status" value="1"/>
</dbReference>
<comment type="caution">
    <text evidence="14">The sequence shown here is derived from an EMBL/GenBank/DDBJ whole genome shotgun (WGS) entry which is preliminary data.</text>
</comment>
<evidence type="ECO:0000259" key="13">
    <source>
        <dbReference type="Pfam" id="PF11566"/>
    </source>
</evidence>
<dbReference type="InterPro" id="IPR045128">
    <property type="entry name" value="PI31-like"/>
</dbReference>
<keyword evidence="15" id="KW-1185">Reference proteome</keyword>
<reference evidence="14" key="1">
    <citation type="journal article" date="2019" name="Plant J.">
        <title>Chlorella vulgaris genome assembly and annotation reveals the molecular basis for metabolic acclimation to high light conditions.</title>
        <authorList>
            <person name="Cecchin M."/>
            <person name="Marcolungo L."/>
            <person name="Rossato M."/>
            <person name="Girolomoni L."/>
            <person name="Cosentino E."/>
            <person name="Cuine S."/>
            <person name="Li-Beisson Y."/>
            <person name="Delledonne M."/>
            <person name="Ballottari M."/>
        </authorList>
    </citation>
    <scope>NUCLEOTIDE SEQUENCE</scope>
    <source>
        <strain evidence="14">211/11P</strain>
    </source>
</reference>
<evidence type="ECO:0000256" key="5">
    <source>
        <dbReference type="ARBA" id="ARBA00022490"/>
    </source>
</evidence>
<dbReference type="OrthoDB" id="68090at2759"/>
<keyword evidence="4" id="KW-0488">Methylation</keyword>
<feature type="domain" description="PI31 proteasome regulator N-terminal" evidence="13">
    <location>
        <begin position="13"/>
        <end position="121"/>
    </location>
</feature>
<dbReference type="Pfam" id="PF11566">
    <property type="entry name" value="PI31_Prot_N"/>
    <property type="match status" value="1"/>
</dbReference>
<dbReference type="Gene3D" id="3.40.1000.30">
    <property type="match status" value="1"/>
</dbReference>
<proteinExistence type="inferred from homology"/>
<name>A0A9D4Z143_CHLVU</name>
<organism evidence="14 15">
    <name type="scientific">Chlorella vulgaris</name>
    <name type="common">Green alga</name>
    <dbReference type="NCBI Taxonomy" id="3077"/>
    <lineage>
        <taxon>Eukaryota</taxon>
        <taxon>Viridiplantae</taxon>
        <taxon>Chlorophyta</taxon>
        <taxon>core chlorophytes</taxon>
        <taxon>Trebouxiophyceae</taxon>
        <taxon>Chlorellales</taxon>
        <taxon>Chlorellaceae</taxon>
        <taxon>Chlorella clade</taxon>
        <taxon>Chlorella</taxon>
    </lineage>
</organism>
<keyword evidence="7" id="KW-0256">Endoplasmic reticulum</keyword>
<feature type="region of interest" description="Disordered" evidence="11">
    <location>
        <begin position="270"/>
        <end position="314"/>
    </location>
</feature>
<evidence type="ECO:0000256" key="3">
    <source>
        <dbReference type="ARBA" id="ARBA00006405"/>
    </source>
</evidence>
<dbReference type="GO" id="GO:0004866">
    <property type="term" value="F:endopeptidase inhibitor activity"/>
    <property type="evidence" value="ECO:0007669"/>
    <property type="project" value="InterPro"/>
</dbReference>
<dbReference type="GO" id="GO:0005783">
    <property type="term" value="C:endoplasmic reticulum"/>
    <property type="evidence" value="ECO:0007669"/>
    <property type="project" value="UniProtKB-SubCell"/>
</dbReference>
<dbReference type="PANTHER" id="PTHR13266">
    <property type="entry name" value="PROTEASOME INHIBITOR"/>
    <property type="match status" value="1"/>
</dbReference>
<reference evidence="14" key="2">
    <citation type="submission" date="2020-11" db="EMBL/GenBank/DDBJ databases">
        <authorList>
            <person name="Cecchin M."/>
            <person name="Marcolungo L."/>
            <person name="Rossato M."/>
            <person name="Girolomoni L."/>
            <person name="Cosentino E."/>
            <person name="Cuine S."/>
            <person name="Li-Beisson Y."/>
            <person name="Delledonne M."/>
            <person name="Ballottari M."/>
        </authorList>
    </citation>
    <scope>NUCLEOTIDE SEQUENCE</scope>
    <source>
        <strain evidence="14">211/11P</strain>
        <tissue evidence="14">Whole cell</tissue>
    </source>
</reference>
<evidence type="ECO:0000256" key="11">
    <source>
        <dbReference type="SAM" id="MobiDB-lite"/>
    </source>
</evidence>
<evidence type="ECO:0000259" key="12">
    <source>
        <dbReference type="Pfam" id="PF08577"/>
    </source>
</evidence>
<evidence type="ECO:0000256" key="1">
    <source>
        <dbReference type="ARBA" id="ARBA00004240"/>
    </source>
</evidence>
<keyword evidence="8" id="KW-0647">Proteasome</keyword>
<feature type="region of interest" description="Disordered" evidence="11">
    <location>
        <begin position="154"/>
        <end position="192"/>
    </location>
</feature>
<protein>
    <recommendedName>
        <fullName evidence="16">Proteasome inhibitor PI31 subunit</fullName>
    </recommendedName>
</protein>
<evidence type="ECO:0000313" key="14">
    <source>
        <dbReference type="EMBL" id="KAI3436232.1"/>
    </source>
</evidence>
<dbReference type="GO" id="GO:0000502">
    <property type="term" value="C:proteasome complex"/>
    <property type="evidence" value="ECO:0007669"/>
    <property type="project" value="UniProtKB-KW"/>
</dbReference>
<dbReference type="AlphaFoldDB" id="A0A9D4Z143"/>
<comment type="function">
    <text evidence="10">Plays an important role in control of proteasome function. Inhibits the hydrolysis of protein and peptide substrates by the 20S proteasome. Also inhibits the activation of the proteasome by the proteasome regulatory proteins PA700 and PA28.</text>
</comment>
<keyword evidence="9" id="KW-0007">Acetylation</keyword>
<evidence type="ECO:0000256" key="9">
    <source>
        <dbReference type="ARBA" id="ARBA00022990"/>
    </source>
</evidence>